<dbReference type="InterPro" id="IPR001806">
    <property type="entry name" value="Small_GTPase"/>
</dbReference>
<dbReference type="SMART" id="SM00175">
    <property type="entry name" value="RAB"/>
    <property type="match status" value="1"/>
</dbReference>
<dbReference type="InterPro" id="IPR027417">
    <property type="entry name" value="P-loop_NTPase"/>
</dbReference>
<gene>
    <name evidence="3" type="ORF">ACJMK2_034144</name>
</gene>
<keyword evidence="4" id="KW-1185">Reference proteome</keyword>
<dbReference type="PRINTS" id="PR00449">
    <property type="entry name" value="RASTRNSFRMNG"/>
</dbReference>
<accession>A0ABD3WU44</accession>
<dbReference type="InterPro" id="IPR005225">
    <property type="entry name" value="Small_GTP-bd"/>
</dbReference>
<reference evidence="3 4" key="1">
    <citation type="submission" date="2024-11" db="EMBL/GenBank/DDBJ databases">
        <title>Chromosome-level genome assembly of the freshwater bivalve Anodonta woodiana.</title>
        <authorList>
            <person name="Chen X."/>
        </authorList>
    </citation>
    <scope>NUCLEOTIDE SEQUENCE [LARGE SCALE GENOMIC DNA]</scope>
    <source>
        <strain evidence="3">MN2024</strain>
        <tissue evidence="3">Gills</tissue>
    </source>
</reference>
<sequence>MQTIKCVLVGDGAVGKTCLLSSYITNALPGDNVPTSFSNYSVNMMASGTSVTLLLFDTAGCEDYDRLRPLYYPQTDVFVICFSVISPVSFENVRQRWFPEVNHHCPKTPIILVGTKVDLREDRETMERLQEKNLKPISYAQGLILAKEIKAVSYVECSAFTRICLQQVFNDIISAVKNPEPLNDRVRRCLVL</sequence>
<dbReference type="FunFam" id="3.40.50.300:FF:000118">
    <property type="entry name" value="Rho-related GTP-binding protein RhoG"/>
    <property type="match status" value="1"/>
</dbReference>
<dbReference type="SMART" id="SM00176">
    <property type="entry name" value="RAN"/>
    <property type="match status" value="1"/>
</dbReference>
<name>A0ABD3WU44_SINWO</name>
<evidence type="ECO:0000256" key="2">
    <source>
        <dbReference type="ARBA" id="ARBA00023134"/>
    </source>
</evidence>
<dbReference type="Gene3D" id="3.40.50.300">
    <property type="entry name" value="P-loop containing nucleotide triphosphate hydrolases"/>
    <property type="match status" value="1"/>
</dbReference>
<dbReference type="PROSITE" id="PS51420">
    <property type="entry name" value="RHO"/>
    <property type="match status" value="1"/>
</dbReference>
<dbReference type="GO" id="GO:0005525">
    <property type="term" value="F:GTP binding"/>
    <property type="evidence" value="ECO:0007669"/>
    <property type="project" value="UniProtKB-KW"/>
</dbReference>
<evidence type="ECO:0000313" key="3">
    <source>
        <dbReference type="EMBL" id="KAL3876278.1"/>
    </source>
</evidence>
<comment type="caution">
    <text evidence="3">The sequence shown here is derived from an EMBL/GenBank/DDBJ whole genome shotgun (WGS) entry which is preliminary data.</text>
</comment>
<organism evidence="3 4">
    <name type="scientific">Sinanodonta woodiana</name>
    <name type="common">Chinese pond mussel</name>
    <name type="synonym">Anodonta woodiana</name>
    <dbReference type="NCBI Taxonomy" id="1069815"/>
    <lineage>
        <taxon>Eukaryota</taxon>
        <taxon>Metazoa</taxon>
        <taxon>Spiralia</taxon>
        <taxon>Lophotrochozoa</taxon>
        <taxon>Mollusca</taxon>
        <taxon>Bivalvia</taxon>
        <taxon>Autobranchia</taxon>
        <taxon>Heteroconchia</taxon>
        <taxon>Palaeoheterodonta</taxon>
        <taxon>Unionida</taxon>
        <taxon>Unionoidea</taxon>
        <taxon>Unionidae</taxon>
        <taxon>Unioninae</taxon>
        <taxon>Sinanodonta</taxon>
    </lineage>
</organism>
<keyword evidence="2" id="KW-0342">GTP-binding</keyword>
<dbReference type="Pfam" id="PF00071">
    <property type="entry name" value="Ras"/>
    <property type="match status" value="1"/>
</dbReference>
<dbReference type="EMBL" id="JBJQND010000005">
    <property type="protein sequence ID" value="KAL3876278.1"/>
    <property type="molecule type" value="Genomic_DNA"/>
</dbReference>
<dbReference type="SMART" id="SM00173">
    <property type="entry name" value="RAS"/>
    <property type="match status" value="1"/>
</dbReference>
<dbReference type="SUPFAM" id="SSF52540">
    <property type="entry name" value="P-loop containing nucleoside triphosphate hydrolases"/>
    <property type="match status" value="1"/>
</dbReference>
<dbReference type="PROSITE" id="PS51421">
    <property type="entry name" value="RAS"/>
    <property type="match status" value="1"/>
</dbReference>
<dbReference type="PANTHER" id="PTHR24072">
    <property type="entry name" value="RHO FAMILY GTPASE"/>
    <property type="match status" value="1"/>
</dbReference>
<dbReference type="Proteomes" id="UP001634394">
    <property type="component" value="Unassembled WGS sequence"/>
</dbReference>
<dbReference type="PROSITE" id="PS51419">
    <property type="entry name" value="RAB"/>
    <property type="match status" value="1"/>
</dbReference>
<dbReference type="NCBIfam" id="TIGR00231">
    <property type="entry name" value="small_GTP"/>
    <property type="match status" value="1"/>
</dbReference>
<dbReference type="SMART" id="SM00174">
    <property type="entry name" value="RHO"/>
    <property type="match status" value="1"/>
</dbReference>
<dbReference type="AlphaFoldDB" id="A0ABD3WU44"/>
<evidence type="ECO:0000313" key="4">
    <source>
        <dbReference type="Proteomes" id="UP001634394"/>
    </source>
</evidence>
<proteinExistence type="predicted"/>
<dbReference type="InterPro" id="IPR003578">
    <property type="entry name" value="Small_GTPase_Rho"/>
</dbReference>
<protein>
    <submittedName>
        <fullName evidence="3">Uncharacterized protein</fullName>
    </submittedName>
</protein>
<evidence type="ECO:0000256" key="1">
    <source>
        <dbReference type="ARBA" id="ARBA00022741"/>
    </source>
</evidence>
<keyword evidence="1" id="KW-0547">Nucleotide-binding</keyword>